<dbReference type="Proteomes" id="UP000316560">
    <property type="component" value="Unassembled WGS sequence"/>
</dbReference>
<proteinExistence type="predicted"/>
<organism evidence="3 4">
    <name type="scientific">Rhodoglobus vestalii</name>
    <dbReference type="NCBI Taxonomy" id="193384"/>
    <lineage>
        <taxon>Bacteria</taxon>
        <taxon>Bacillati</taxon>
        <taxon>Actinomycetota</taxon>
        <taxon>Actinomycetes</taxon>
        <taxon>Micrococcales</taxon>
        <taxon>Microbacteriaceae</taxon>
        <taxon>Rhodoglobus</taxon>
    </lineage>
</organism>
<evidence type="ECO:0000313" key="4">
    <source>
        <dbReference type="Proteomes" id="UP000316560"/>
    </source>
</evidence>
<feature type="transmembrane region" description="Helical" evidence="1">
    <location>
        <begin position="220"/>
        <end position="240"/>
    </location>
</feature>
<feature type="domain" description="DUF1648" evidence="2">
    <location>
        <begin position="33"/>
        <end position="74"/>
    </location>
</feature>
<dbReference type="EMBL" id="VFRA01000001">
    <property type="protein sequence ID" value="TQO21031.1"/>
    <property type="molecule type" value="Genomic_DNA"/>
</dbReference>
<feature type="transmembrane region" description="Helical" evidence="1">
    <location>
        <begin position="135"/>
        <end position="158"/>
    </location>
</feature>
<keyword evidence="1" id="KW-0472">Membrane</keyword>
<name>A0A8H2KD91_9MICO</name>
<feature type="transmembrane region" description="Helical" evidence="1">
    <location>
        <begin position="190"/>
        <end position="214"/>
    </location>
</feature>
<keyword evidence="1" id="KW-0812">Transmembrane</keyword>
<evidence type="ECO:0000313" key="3">
    <source>
        <dbReference type="EMBL" id="TQO21031.1"/>
    </source>
</evidence>
<evidence type="ECO:0000256" key="1">
    <source>
        <dbReference type="SAM" id="Phobius"/>
    </source>
</evidence>
<gene>
    <name evidence="3" type="ORF">FB472_2699</name>
</gene>
<feature type="transmembrane region" description="Helical" evidence="1">
    <location>
        <begin position="18"/>
        <end position="42"/>
    </location>
</feature>
<dbReference type="InterPro" id="IPR012867">
    <property type="entry name" value="DUF1648"/>
</dbReference>
<comment type="caution">
    <text evidence="3">The sequence shown here is derived from an EMBL/GenBank/DDBJ whole genome shotgun (WGS) entry which is preliminary data.</text>
</comment>
<accession>A0A8H2KD91</accession>
<reference evidence="3 4" key="1">
    <citation type="submission" date="2019-06" db="EMBL/GenBank/DDBJ databases">
        <title>Sequencing the genomes of 1000 actinobacteria strains.</title>
        <authorList>
            <person name="Klenk H.-P."/>
        </authorList>
    </citation>
    <scope>NUCLEOTIDE SEQUENCE [LARGE SCALE GENOMIC DNA]</scope>
    <source>
        <strain evidence="3 4">DSM 21947</strain>
    </source>
</reference>
<keyword evidence="1" id="KW-1133">Transmembrane helix</keyword>
<evidence type="ECO:0000259" key="2">
    <source>
        <dbReference type="Pfam" id="PF07853"/>
    </source>
</evidence>
<sequence>MTLPADNTAPPVTRTRRLIIVIGVVVPLLITMVGAFVMALWIPELPNPVATHWGLSGPDGYSTAGSVIALPLLVTLAFASFAAFASWRGGPHGGMLGAHKILVSTSVFLSVSITVIAAGSLAVQRGLNNAENAPGIGGIVLAALPIALLMGFFAWLMLPTAESIRSIAVPAKPVEGAATERVHFSSTTRLGPGVVIIAVVALVALALALAIQAVSSPTELLLPAVIGLFVIALAVSTLSWRITIDQRGLRVRSALGWPRTTIAPEQIDSVSVVTVNPISEFGGYGWRWAPDGRSGIVLSQGEAVEVKRKNGKRFIVTMHDAQLGAEALATIAKK</sequence>
<dbReference type="RefSeq" id="WP_141991247.1">
    <property type="nucleotide sequence ID" value="NZ_VFRA01000001.1"/>
</dbReference>
<dbReference type="AlphaFoldDB" id="A0A8H2KD91"/>
<feature type="transmembrane region" description="Helical" evidence="1">
    <location>
        <begin position="62"/>
        <end position="89"/>
    </location>
</feature>
<feature type="transmembrane region" description="Helical" evidence="1">
    <location>
        <begin position="101"/>
        <end position="123"/>
    </location>
</feature>
<protein>
    <submittedName>
        <fullName evidence="3">Uncharacterized protein DUF1648</fullName>
    </submittedName>
</protein>
<dbReference type="Pfam" id="PF07853">
    <property type="entry name" value="DUF1648"/>
    <property type="match status" value="1"/>
</dbReference>
<dbReference type="OrthoDB" id="3178004at2"/>
<keyword evidence="4" id="KW-1185">Reference proteome</keyword>